<feature type="transmembrane region" description="Helical" evidence="7">
    <location>
        <begin position="311"/>
        <end position="335"/>
    </location>
</feature>
<evidence type="ECO:0000313" key="9">
    <source>
        <dbReference type="Proteomes" id="UP000006663"/>
    </source>
</evidence>
<dbReference type="InterPro" id="IPR022791">
    <property type="entry name" value="L-PG_synthase/AglD"/>
</dbReference>
<proteinExistence type="inferred from homology"/>
<keyword evidence="5 7" id="KW-1133">Transmembrane helix</keyword>
<dbReference type="GO" id="GO:0005886">
    <property type="term" value="C:plasma membrane"/>
    <property type="evidence" value="ECO:0007669"/>
    <property type="project" value="UniProtKB-SubCell"/>
</dbReference>
<evidence type="ECO:0000256" key="2">
    <source>
        <dbReference type="ARBA" id="ARBA00011061"/>
    </source>
</evidence>
<dbReference type="NCBIfam" id="TIGR00374">
    <property type="entry name" value="flippase-like domain"/>
    <property type="match status" value="1"/>
</dbReference>
<evidence type="ECO:0000256" key="3">
    <source>
        <dbReference type="ARBA" id="ARBA00022475"/>
    </source>
</evidence>
<keyword evidence="4 7" id="KW-0812">Transmembrane</keyword>
<name>E4NLG8_HALBP</name>
<feature type="transmembrane region" description="Helical" evidence="7">
    <location>
        <begin position="85"/>
        <end position="104"/>
    </location>
</feature>
<feature type="transmembrane region" description="Helical" evidence="7">
    <location>
        <begin position="25"/>
        <end position="46"/>
    </location>
</feature>
<dbReference type="eggNOG" id="arCOG00899">
    <property type="taxonomic scope" value="Archaea"/>
</dbReference>
<evidence type="ECO:0000256" key="5">
    <source>
        <dbReference type="ARBA" id="ARBA00022989"/>
    </source>
</evidence>
<feature type="transmembrane region" description="Helical" evidence="7">
    <location>
        <begin position="58"/>
        <end position="78"/>
    </location>
</feature>
<accession>E4NLG8</accession>
<dbReference type="STRING" id="469382.Hbor_04610"/>
<protein>
    <recommendedName>
        <fullName evidence="10">Flippase-like domain-containing protein</fullName>
    </recommendedName>
</protein>
<keyword evidence="3" id="KW-1003">Cell membrane</keyword>
<dbReference type="PANTHER" id="PTHR39087:SF2">
    <property type="entry name" value="UPF0104 MEMBRANE PROTEIN MJ1595"/>
    <property type="match status" value="1"/>
</dbReference>
<dbReference type="HOGENOM" id="CLU_048072_1_0_2"/>
<sequence length="362" mass="38198">MRCGFDGLIATTANVRDMARENLRATALGFLGAFVVFVLLFYFAGVDELIDTFQKAEAAPVGLVILVTLVWLAAWSFSLKTVLDILGVSVTFPKAFFIFAGAMFSNNVTPFGQAGGEPVTAYLISQASDAEYETSLAAIASVDTLNFVPSITIALVGAGYYATEVTLGTNRNLLLALVAVVALAVVVPSVGYVAWQRRYRLEDRVVSAFVPLIQTVARYAPRVPVPTEDGIERRINGFFRAIERIATNPRGLALALGGSAIGWFCQMLGLWLSFRAIGIEVPLSIAMLVVPIGAIAGVTPLPGGAGGIESVLVVLLLAVPLPSVTKSVAVAAIVIFRGAVYWLPTLLGGGVMAWVSLGGSRS</sequence>
<keyword evidence="9" id="KW-1185">Reference proteome</keyword>
<evidence type="ECO:0000256" key="4">
    <source>
        <dbReference type="ARBA" id="ARBA00022692"/>
    </source>
</evidence>
<comment type="subcellular location">
    <subcellularLocation>
        <location evidence="1">Cell membrane</location>
        <topology evidence="1">Multi-pass membrane protein</topology>
    </subcellularLocation>
</comment>
<feature type="transmembrane region" description="Helical" evidence="7">
    <location>
        <begin position="279"/>
        <end position="299"/>
    </location>
</feature>
<evidence type="ECO:0000256" key="1">
    <source>
        <dbReference type="ARBA" id="ARBA00004651"/>
    </source>
</evidence>
<evidence type="ECO:0000256" key="6">
    <source>
        <dbReference type="ARBA" id="ARBA00023136"/>
    </source>
</evidence>
<evidence type="ECO:0008006" key="10">
    <source>
        <dbReference type="Google" id="ProtNLM"/>
    </source>
</evidence>
<comment type="similarity">
    <text evidence="2">Belongs to the UPF0104 family.</text>
</comment>
<gene>
    <name evidence="8" type="ordered locus">Hbor_04610</name>
</gene>
<dbReference type="PANTHER" id="PTHR39087">
    <property type="entry name" value="UPF0104 MEMBRANE PROTEIN MJ1595"/>
    <property type="match status" value="1"/>
</dbReference>
<feature type="transmembrane region" description="Helical" evidence="7">
    <location>
        <begin position="341"/>
        <end position="359"/>
    </location>
</feature>
<dbReference type="KEGG" id="hbo:Hbor_04610"/>
<keyword evidence="6 7" id="KW-0472">Membrane</keyword>
<dbReference type="AlphaFoldDB" id="E4NLG8"/>
<organism evidence="8 9">
    <name type="scientific">Halogeometricum borinquense (strain ATCC 700274 / DSM 11551 / JCM 10706 / KCTC 4070 / PR3)</name>
    <dbReference type="NCBI Taxonomy" id="469382"/>
    <lineage>
        <taxon>Archaea</taxon>
        <taxon>Methanobacteriati</taxon>
        <taxon>Methanobacteriota</taxon>
        <taxon>Stenosarchaea group</taxon>
        <taxon>Halobacteria</taxon>
        <taxon>Halobacteriales</taxon>
        <taxon>Haloferacaceae</taxon>
        <taxon>Halogeometricum</taxon>
    </lineage>
</organism>
<dbReference type="Proteomes" id="UP000006663">
    <property type="component" value="Chromosome"/>
</dbReference>
<evidence type="ECO:0000256" key="7">
    <source>
        <dbReference type="SAM" id="Phobius"/>
    </source>
</evidence>
<feature type="transmembrane region" description="Helical" evidence="7">
    <location>
        <begin position="173"/>
        <end position="195"/>
    </location>
</feature>
<feature type="transmembrane region" description="Helical" evidence="7">
    <location>
        <begin position="252"/>
        <end position="273"/>
    </location>
</feature>
<dbReference type="Pfam" id="PF03706">
    <property type="entry name" value="LPG_synthase_TM"/>
    <property type="match status" value="1"/>
</dbReference>
<dbReference type="EMBL" id="CP001690">
    <property type="protein sequence ID" value="ADQ66064.1"/>
    <property type="molecule type" value="Genomic_DNA"/>
</dbReference>
<reference evidence="8 9" key="1">
    <citation type="journal article" date="2009" name="Stand. Genomic Sci.">
        <title>Complete genome sequence of Halogeometricum borinquense type strain (PR3).</title>
        <authorList>
            <person name="Malfatti S."/>
            <person name="Tindall B.J."/>
            <person name="Schneider S."/>
            <person name="Fahnrich R."/>
            <person name="Lapidus A."/>
            <person name="Labuttii K."/>
            <person name="Copeland A."/>
            <person name="Glavina Del Rio T."/>
            <person name="Nolan M."/>
            <person name="Chen F."/>
            <person name="Lucas S."/>
            <person name="Tice H."/>
            <person name="Cheng J.F."/>
            <person name="Bruce D."/>
            <person name="Goodwin L."/>
            <person name="Pitluck S."/>
            <person name="Anderson I."/>
            <person name="Pati A."/>
            <person name="Ivanova N."/>
            <person name="Mavromatis K."/>
            <person name="Chen A."/>
            <person name="Palaniappan K."/>
            <person name="D'haeseleer P."/>
            <person name="Goker M."/>
            <person name="Bristow J."/>
            <person name="Eisen J.A."/>
            <person name="Markowitz V."/>
            <person name="Hugenholtz P."/>
            <person name="Kyrpides N.C."/>
            <person name="Klenk H.P."/>
            <person name="Chain P."/>
        </authorList>
    </citation>
    <scope>NUCLEOTIDE SEQUENCE [LARGE SCALE GENOMIC DNA]</scope>
    <source>
        <strain evidence="9">ATCC 700274 / DSM 11551 / JCM 10706 / KCTC 4070 / PR3</strain>
    </source>
</reference>
<evidence type="ECO:0000313" key="8">
    <source>
        <dbReference type="EMBL" id="ADQ66064.1"/>
    </source>
</evidence>